<keyword evidence="2" id="KW-1003">Cell membrane</keyword>
<evidence type="ECO:0000256" key="3">
    <source>
        <dbReference type="ARBA" id="ARBA00022692"/>
    </source>
</evidence>
<feature type="domain" description="Cardiolipin synthase N-terminal" evidence="7">
    <location>
        <begin position="24"/>
        <end position="65"/>
    </location>
</feature>
<evidence type="ECO:0000313" key="8">
    <source>
        <dbReference type="EMBL" id="ACJ16923.1"/>
    </source>
</evidence>
<evidence type="ECO:0000256" key="5">
    <source>
        <dbReference type="ARBA" id="ARBA00023136"/>
    </source>
</evidence>
<proteinExistence type="predicted"/>
<keyword evidence="9" id="KW-1185">Reference proteome</keyword>
<name>B6YXW0_THEON</name>
<dbReference type="eggNOG" id="arCOG09553">
    <property type="taxonomic scope" value="Archaea"/>
</dbReference>
<comment type="subcellular location">
    <subcellularLocation>
        <location evidence="1">Cell membrane</location>
        <topology evidence="1">Multi-pass membrane protein</topology>
    </subcellularLocation>
</comment>
<dbReference type="GeneID" id="7018467"/>
<accession>B6YXW0</accession>
<evidence type="ECO:0000256" key="2">
    <source>
        <dbReference type="ARBA" id="ARBA00022475"/>
    </source>
</evidence>
<keyword evidence="5 6" id="KW-0472">Membrane</keyword>
<organism evidence="8 9">
    <name type="scientific">Thermococcus onnurineus (strain NA1)</name>
    <dbReference type="NCBI Taxonomy" id="523850"/>
    <lineage>
        <taxon>Archaea</taxon>
        <taxon>Methanobacteriati</taxon>
        <taxon>Methanobacteriota</taxon>
        <taxon>Thermococci</taxon>
        <taxon>Thermococcales</taxon>
        <taxon>Thermococcaceae</taxon>
        <taxon>Thermococcus</taxon>
    </lineage>
</organism>
<dbReference type="HOGENOM" id="CLU_176001_1_0_2"/>
<dbReference type="AlphaFoldDB" id="B6YXW0"/>
<evidence type="ECO:0000256" key="1">
    <source>
        <dbReference type="ARBA" id="ARBA00004651"/>
    </source>
</evidence>
<evidence type="ECO:0000256" key="6">
    <source>
        <dbReference type="SAM" id="Phobius"/>
    </source>
</evidence>
<keyword evidence="4 6" id="KW-1133">Transmembrane helix</keyword>
<dbReference type="PATRIC" id="fig|523850.10.peg.1444"/>
<dbReference type="OrthoDB" id="100026at2157"/>
<dbReference type="EMBL" id="CP000855">
    <property type="protein sequence ID" value="ACJ16923.1"/>
    <property type="molecule type" value="Genomic_DNA"/>
</dbReference>
<keyword evidence="3 6" id="KW-0812">Transmembrane</keyword>
<dbReference type="RefSeq" id="WP_012572395.1">
    <property type="nucleotide sequence ID" value="NC_011529.1"/>
</dbReference>
<dbReference type="Pfam" id="PF13396">
    <property type="entry name" value="PLDc_N"/>
    <property type="match status" value="1"/>
</dbReference>
<dbReference type="InterPro" id="IPR027379">
    <property type="entry name" value="CLS_N"/>
</dbReference>
<sequence>MIGSGIFFALWGFGWILGILGLVAIVWVIYDVLVNQKRMPDVEKVVWIIVALFLGIIGAIIYYVIVKSSHKYEEPREESP</sequence>
<dbReference type="GO" id="GO:0005886">
    <property type="term" value="C:plasma membrane"/>
    <property type="evidence" value="ECO:0007669"/>
    <property type="project" value="UniProtKB-SubCell"/>
</dbReference>
<evidence type="ECO:0000259" key="7">
    <source>
        <dbReference type="Pfam" id="PF13396"/>
    </source>
</evidence>
<dbReference type="Proteomes" id="UP000002727">
    <property type="component" value="Chromosome"/>
</dbReference>
<evidence type="ECO:0000313" key="9">
    <source>
        <dbReference type="Proteomes" id="UP000002727"/>
    </source>
</evidence>
<reference evidence="8 9" key="1">
    <citation type="journal article" date="2008" name="J. Bacteriol.">
        <title>The complete genome sequence of Thermococcus onnurineus NA1 reveals a mixed heterotrophic and carboxydotrophic metabolism.</title>
        <authorList>
            <person name="Lee H.S."/>
            <person name="Kang S.G."/>
            <person name="Bae S.S."/>
            <person name="Lim J.K."/>
            <person name="Cho Y."/>
            <person name="Kim Y.J."/>
            <person name="Jeon J.H."/>
            <person name="Cha S.S."/>
            <person name="Kwon K.K."/>
            <person name="Kim H.T."/>
            <person name="Park C.J."/>
            <person name="Lee H.W."/>
            <person name="Kim S.I."/>
            <person name="Chun J."/>
            <person name="Colwell R.R."/>
            <person name="Kim S.J."/>
            <person name="Lee J.H."/>
        </authorList>
    </citation>
    <scope>NUCLEOTIDE SEQUENCE [LARGE SCALE GENOMIC DNA]</scope>
    <source>
        <strain evidence="8 9">NA1</strain>
    </source>
</reference>
<protein>
    <recommendedName>
        <fullName evidence="7">Cardiolipin synthase N-terminal domain-containing protein</fullName>
    </recommendedName>
</protein>
<gene>
    <name evidence="8" type="ordered locus">TON_1433</name>
</gene>
<evidence type="ECO:0000256" key="4">
    <source>
        <dbReference type="ARBA" id="ARBA00022989"/>
    </source>
</evidence>
<feature type="transmembrane region" description="Helical" evidence="6">
    <location>
        <begin position="45"/>
        <end position="65"/>
    </location>
</feature>
<dbReference type="KEGG" id="ton:TON_1433"/>
<feature type="transmembrane region" description="Helical" evidence="6">
    <location>
        <begin position="6"/>
        <end position="33"/>
    </location>
</feature>